<keyword evidence="2 10" id="KW-0813">Transport</keyword>
<dbReference type="OrthoDB" id="9812892at2"/>
<dbReference type="PROSITE" id="PS52016">
    <property type="entry name" value="TONB_DEPENDENT_REC_3"/>
    <property type="match status" value="1"/>
</dbReference>
<evidence type="ECO:0000256" key="7">
    <source>
        <dbReference type="ARBA" id="ARBA00023136"/>
    </source>
</evidence>
<evidence type="ECO:0000256" key="3">
    <source>
        <dbReference type="ARBA" id="ARBA00022452"/>
    </source>
</evidence>
<comment type="subcellular location">
    <subcellularLocation>
        <location evidence="1 10">Cell outer membrane</location>
        <topology evidence="1 10">Multi-pass membrane protein</topology>
    </subcellularLocation>
</comment>
<feature type="domain" description="TonB-dependent receptor-like beta-barrel" evidence="13">
    <location>
        <begin position="310"/>
        <end position="771"/>
    </location>
</feature>
<evidence type="ECO:0000259" key="13">
    <source>
        <dbReference type="Pfam" id="PF00593"/>
    </source>
</evidence>
<accession>A0A3P3WGB0</accession>
<evidence type="ECO:0000256" key="11">
    <source>
        <dbReference type="RuleBase" id="RU003357"/>
    </source>
</evidence>
<feature type="signal peptide" evidence="12">
    <location>
        <begin position="1"/>
        <end position="18"/>
    </location>
</feature>
<dbReference type="GO" id="GO:0044718">
    <property type="term" value="P:siderophore transmembrane transport"/>
    <property type="evidence" value="ECO:0007669"/>
    <property type="project" value="TreeGrafter"/>
</dbReference>
<evidence type="ECO:0000256" key="10">
    <source>
        <dbReference type="PROSITE-ProRule" id="PRU01360"/>
    </source>
</evidence>
<dbReference type="InterPro" id="IPR000531">
    <property type="entry name" value="Beta-barrel_TonB"/>
</dbReference>
<keyword evidence="7 10" id="KW-0472">Membrane</keyword>
<name>A0A3P3WGB0_9FLAO</name>
<evidence type="ECO:0000256" key="4">
    <source>
        <dbReference type="ARBA" id="ARBA00022692"/>
    </source>
</evidence>
<evidence type="ECO:0000256" key="8">
    <source>
        <dbReference type="ARBA" id="ARBA00023170"/>
    </source>
</evidence>
<comment type="similarity">
    <text evidence="10 11">Belongs to the TonB-dependent receptor family.</text>
</comment>
<evidence type="ECO:0000256" key="2">
    <source>
        <dbReference type="ARBA" id="ARBA00022448"/>
    </source>
</evidence>
<keyword evidence="3 10" id="KW-1134">Transmembrane beta strand</keyword>
<evidence type="ECO:0000256" key="9">
    <source>
        <dbReference type="ARBA" id="ARBA00023237"/>
    </source>
</evidence>
<evidence type="ECO:0000313" key="15">
    <source>
        <dbReference type="EMBL" id="RRJ93437.1"/>
    </source>
</evidence>
<keyword evidence="4 10" id="KW-0812">Transmembrane</keyword>
<dbReference type="InterPro" id="IPR008969">
    <property type="entry name" value="CarboxyPept-like_regulatory"/>
</dbReference>
<organism evidence="15 16">
    <name type="scientific">Flavobacterium macacae</name>
    <dbReference type="NCBI Taxonomy" id="2488993"/>
    <lineage>
        <taxon>Bacteria</taxon>
        <taxon>Pseudomonadati</taxon>
        <taxon>Bacteroidota</taxon>
        <taxon>Flavobacteriia</taxon>
        <taxon>Flavobacteriales</taxon>
        <taxon>Flavobacteriaceae</taxon>
        <taxon>Flavobacterium</taxon>
    </lineage>
</organism>
<dbReference type="GO" id="GO:0015344">
    <property type="term" value="F:siderophore uptake transmembrane transporter activity"/>
    <property type="evidence" value="ECO:0007669"/>
    <property type="project" value="TreeGrafter"/>
</dbReference>
<keyword evidence="16" id="KW-1185">Reference proteome</keyword>
<keyword evidence="8 15" id="KW-0675">Receptor</keyword>
<dbReference type="Gene3D" id="2.60.40.1120">
    <property type="entry name" value="Carboxypeptidase-like, regulatory domain"/>
    <property type="match status" value="1"/>
</dbReference>
<dbReference type="SUPFAM" id="SSF56935">
    <property type="entry name" value="Porins"/>
    <property type="match status" value="1"/>
</dbReference>
<keyword evidence="9 10" id="KW-0998">Cell outer membrane</keyword>
<dbReference type="Gene3D" id="2.40.170.20">
    <property type="entry name" value="TonB-dependent receptor, beta-barrel domain"/>
    <property type="match status" value="1"/>
</dbReference>
<evidence type="ECO:0000256" key="1">
    <source>
        <dbReference type="ARBA" id="ARBA00004571"/>
    </source>
</evidence>
<evidence type="ECO:0000259" key="14">
    <source>
        <dbReference type="Pfam" id="PF07715"/>
    </source>
</evidence>
<gene>
    <name evidence="15" type="ORF">EG849_03775</name>
</gene>
<dbReference type="Proteomes" id="UP000271937">
    <property type="component" value="Unassembled WGS sequence"/>
</dbReference>
<feature type="domain" description="TonB-dependent receptor plug" evidence="14">
    <location>
        <begin position="124"/>
        <end position="222"/>
    </location>
</feature>
<dbReference type="EMBL" id="RQVR01000003">
    <property type="protein sequence ID" value="RRJ93437.1"/>
    <property type="molecule type" value="Genomic_DNA"/>
</dbReference>
<keyword evidence="6 11" id="KW-0798">TonB box</keyword>
<proteinExistence type="inferred from homology"/>
<dbReference type="PANTHER" id="PTHR30069:SF29">
    <property type="entry name" value="HEMOGLOBIN AND HEMOGLOBIN-HAPTOGLOBIN-BINDING PROTEIN 1-RELATED"/>
    <property type="match status" value="1"/>
</dbReference>
<keyword evidence="5 12" id="KW-0732">Signal</keyword>
<dbReference type="InterPro" id="IPR036942">
    <property type="entry name" value="Beta-barrel_TonB_sf"/>
</dbReference>
<dbReference type="AlphaFoldDB" id="A0A3P3WGB0"/>
<dbReference type="RefSeq" id="WP_125011754.1">
    <property type="nucleotide sequence ID" value="NZ_RQVR01000003.1"/>
</dbReference>
<dbReference type="Pfam" id="PF07715">
    <property type="entry name" value="Plug"/>
    <property type="match status" value="1"/>
</dbReference>
<evidence type="ECO:0000256" key="12">
    <source>
        <dbReference type="SAM" id="SignalP"/>
    </source>
</evidence>
<dbReference type="InterPro" id="IPR037066">
    <property type="entry name" value="Plug_dom_sf"/>
</dbReference>
<dbReference type="InterPro" id="IPR039426">
    <property type="entry name" value="TonB-dep_rcpt-like"/>
</dbReference>
<sequence>MKKCFFLFFVLNTVLSFAQNGTVSGKIESNDAQSFSNVNVIVKEINKSAVADQDGNFLLENIPYGKYTLEFSSLETDKKAIAIEVKVPTNFIPVVLLRKTNFQIDEVVIKKESTKSQIEGKGFAVNVIETKQAGLRNLQTIELLNRTAGVRIRQNGGLGSDANFNINGMSGNAVKIFIDGIPASTYGSSFDLNSIPPAMIERIEVYKGVVPGHLSEDALGGAINVILKKGMRNNLNVAASYGSFNTAQTNFSGLYRFENSGFTIKSSGFLNYSDNDYEVWGNMVYNILPNGRREFVKAKRRNDAYRSMGGVIELGYTDVKWADNFLIGITASDAYKEDQHGVFMTIPYKGRFNESDAQLVNLNYSKKDFLTKGLEVNLQAIYGQRNRMINDTVRGVYDWDGNRAYDINGNPVFSNTGAQQGAATLATIKRDVFSVRSGVSYAFNDNHKILVNNLFNTVDRKDDDELKSVLERNFQGTRDLSKTITSLTYEFVGFNDKLKTSLFGKYYQQKIERMNPIVEQINGVNTRVEQVVSSNKKAEGYGIAASYIITPTVTVLASAEKAVRMPNENEVFGDAGDNIVENPNIKNETSENVNLGFKLGTFEFKKHALSFAVNGFIRDIQDRIGRPVQTLINSNIQVLPYVNQGNAKSKGFDFELNYTFDNNLNFTFNTSKFELTTTDIYNRKRALPNEPFFTINAGLNYTFKDLLGKKSKLNVFYNYFFVDTFNYIMSPGSNNAGLDYFDIPQQNIQDLGLSYMFPNNKLIISFDAKNIFNKQAFDNMGVQKPGSAFYLKLNYVFNNF</sequence>
<protein>
    <submittedName>
        <fullName evidence="15">TonB-dependent receptor</fullName>
    </submittedName>
</protein>
<reference evidence="15 16" key="1">
    <citation type="submission" date="2018-11" db="EMBL/GenBank/DDBJ databases">
        <title>Flavobacterium sp. nov., YIM 102600 draft genome.</title>
        <authorList>
            <person name="Li G."/>
            <person name="Jiang Y."/>
        </authorList>
    </citation>
    <scope>NUCLEOTIDE SEQUENCE [LARGE SCALE GENOMIC DNA]</scope>
    <source>
        <strain evidence="15 16">YIM 102600</strain>
    </source>
</reference>
<dbReference type="SUPFAM" id="SSF49464">
    <property type="entry name" value="Carboxypeptidase regulatory domain-like"/>
    <property type="match status" value="1"/>
</dbReference>
<dbReference type="PANTHER" id="PTHR30069">
    <property type="entry name" value="TONB-DEPENDENT OUTER MEMBRANE RECEPTOR"/>
    <property type="match status" value="1"/>
</dbReference>
<dbReference type="Gene3D" id="2.170.130.10">
    <property type="entry name" value="TonB-dependent receptor, plug domain"/>
    <property type="match status" value="1"/>
</dbReference>
<dbReference type="GO" id="GO:0009279">
    <property type="term" value="C:cell outer membrane"/>
    <property type="evidence" value="ECO:0007669"/>
    <property type="project" value="UniProtKB-SubCell"/>
</dbReference>
<dbReference type="Pfam" id="PF13715">
    <property type="entry name" value="CarbopepD_reg_2"/>
    <property type="match status" value="1"/>
</dbReference>
<dbReference type="InterPro" id="IPR012910">
    <property type="entry name" value="Plug_dom"/>
</dbReference>
<evidence type="ECO:0000256" key="6">
    <source>
        <dbReference type="ARBA" id="ARBA00023077"/>
    </source>
</evidence>
<comment type="caution">
    <text evidence="15">The sequence shown here is derived from an EMBL/GenBank/DDBJ whole genome shotgun (WGS) entry which is preliminary data.</text>
</comment>
<evidence type="ECO:0000256" key="5">
    <source>
        <dbReference type="ARBA" id="ARBA00022729"/>
    </source>
</evidence>
<feature type="chain" id="PRO_5018125860" evidence="12">
    <location>
        <begin position="19"/>
        <end position="800"/>
    </location>
</feature>
<dbReference type="Pfam" id="PF00593">
    <property type="entry name" value="TonB_dep_Rec_b-barrel"/>
    <property type="match status" value="1"/>
</dbReference>
<evidence type="ECO:0000313" key="16">
    <source>
        <dbReference type="Proteomes" id="UP000271937"/>
    </source>
</evidence>